<name>A0ABT5T497_9RHOB</name>
<protein>
    <submittedName>
        <fullName evidence="6">Pca operon transcription factor PcaQ</fullName>
    </submittedName>
</protein>
<proteinExistence type="inferred from homology"/>
<organism evidence="6 7">
    <name type="scientific">Roseinatronobacter alkalisoli</name>
    <dbReference type="NCBI Taxonomy" id="3028235"/>
    <lineage>
        <taxon>Bacteria</taxon>
        <taxon>Pseudomonadati</taxon>
        <taxon>Pseudomonadota</taxon>
        <taxon>Alphaproteobacteria</taxon>
        <taxon>Rhodobacterales</taxon>
        <taxon>Paracoccaceae</taxon>
        <taxon>Roseinatronobacter</taxon>
    </lineage>
</organism>
<dbReference type="NCBIfam" id="TIGR02424">
    <property type="entry name" value="TF_pcaQ"/>
    <property type="match status" value="1"/>
</dbReference>
<dbReference type="SUPFAM" id="SSF46785">
    <property type="entry name" value="Winged helix' DNA-binding domain"/>
    <property type="match status" value="1"/>
</dbReference>
<keyword evidence="3" id="KW-0238">DNA-binding</keyword>
<comment type="caution">
    <text evidence="6">The sequence shown here is derived from an EMBL/GenBank/DDBJ whole genome shotgun (WGS) entry which is preliminary data.</text>
</comment>
<dbReference type="InterPro" id="IPR005119">
    <property type="entry name" value="LysR_subst-bd"/>
</dbReference>
<sequence length="306" mass="32842">MDPRLRLRHLRCFLETARLESLSAAAIALHVSQPAASKTIRELEDILGVALFDRTGRRLVLTPSGKLFQQHAGGAMLALERAQSLARNAPERVTRLVVGILPTVATDVFPRAALAFRQDMPNCTLRVSTGPNWLLLSQLREGSLDLTIGRMPNPEQMTGLAFQQLYAEQVVLVVRPDHPLTRSGATADGLGKFPLLLPPSGAVIAPAVRSYLLSIGLQHEPAAFESVSLAFGRKVVQLSDAVWFISAGVVEDEIRQGSLCALELGTSLMAGPVGICTRADTPPTPESTAMMHALQGLFPVSDASTT</sequence>
<dbReference type="PANTHER" id="PTHR30419">
    <property type="entry name" value="HTH-TYPE TRANSCRIPTIONAL REGULATOR YBHD"/>
    <property type="match status" value="1"/>
</dbReference>
<evidence type="ECO:0000256" key="3">
    <source>
        <dbReference type="ARBA" id="ARBA00023125"/>
    </source>
</evidence>
<evidence type="ECO:0000256" key="1">
    <source>
        <dbReference type="ARBA" id="ARBA00009437"/>
    </source>
</evidence>
<dbReference type="SUPFAM" id="SSF53850">
    <property type="entry name" value="Periplasmic binding protein-like II"/>
    <property type="match status" value="1"/>
</dbReference>
<dbReference type="InterPro" id="IPR036388">
    <property type="entry name" value="WH-like_DNA-bd_sf"/>
</dbReference>
<dbReference type="Gene3D" id="3.40.190.10">
    <property type="entry name" value="Periplasmic binding protein-like II"/>
    <property type="match status" value="2"/>
</dbReference>
<keyword evidence="7" id="KW-1185">Reference proteome</keyword>
<dbReference type="InterPro" id="IPR000847">
    <property type="entry name" value="LysR_HTH_N"/>
</dbReference>
<evidence type="ECO:0000259" key="5">
    <source>
        <dbReference type="PROSITE" id="PS50931"/>
    </source>
</evidence>
<evidence type="ECO:0000313" key="6">
    <source>
        <dbReference type="EMBL" id="MDD7969530.1"/>
    </source>
</evidence>
<dbReference type="Proteomes" id="UP001431784">
    <property type="component" value="Unassembled WGS sequence"/>
</dbReference>
<dbReference type="Gene3D" id="1.10.10.10">
    <property type="entry name" value="Winged helix-like DNA-binding domain superfamily/Winged helix DNA-binding domain"/>
    <property type="match status" value="1"/>
</dbReference>
<keyword evidence="2" id="KW-0805">Transcription regulation</keyword>
<dbReference type="RefSeq" id="WP_274349997.1">
    <property type="nucleotide sequence ID" value="NZ_JAQZSM010000001.1"/>
</dbReference>
<dbReference type="PRINTS" id="PR00039">
    <property type="entry name" value="HTHLYSR"/>
</dbReference>
<dbReference type="InterPro" id="IPR036390">
    <property type="entry name" value="WH_DNA-bd_sf"/>
</dbReference>
<dbReference type="PANTHER" id="PTHR30419:SF8">
    <property type="entry name" value="NITROGEN ASSIMILATION TRANSCRIPTIONAL ACTIVATOR-RELATED"/>
    <property type="match status" value="1"/>
</dbReference>
<dbReference type="PROSITE" id="PS50931">
    <property type="entry name" value="HTH_LYSR"/>
    <property type="match status" value="1"/>
</dbReference>
<comment type="similarity">
    <text evidence="1">Belongs to the LysR transcriptional regulatory family.</text>
</comment>
<accession>A0ABT5T497</accession>
<gene>
    <name evidence="6" type="primary">pcaQ</name>
    <name evidence="6" type="ORF">PUT78_00330</name>
</gene>
<evidence type="ECO:0000256" key="2">
    <source>
        <dbReference type="ARBA" id="ARBA00023015"/>
    </source>
</evidence>
<evidence type="ECO:0000256" key="4">
    <source>
        <dbReference type="ARBA" id="ARBA00023163"/>
    </source>
</evidence>
<reference evidence="6" key="1">
    <citation type="submission" date="2023-02" db="EMBL/GenBank/DDBJ databases">
        <title>Description of Roseinatronobacter alkalisoli sp. nov., an alkaliphilic bacerium isolated from soda soil.</title>
        <authorList>
            <person name="Wei W."/>
        </authorList>
    </citation>
    <scope>NUCLEOTIDE SEQUENCE</scope>
    <source>
        <strain evidence="6">HJB301</strain>
    </source>
</reference>
<dbReference type="Pfam" id="PF03466">
    <property type="entry name" value="LysR_substrate"/>
    <property type="match status" value="1"/>
</dbReference>
<feature type="domain" description="HTH lysR-type" evidence="5">
    <location>
        <begin position="5"/>
        <end position="62"/>
    </location>
</feature>
<dbReference type="Pfam" id="PF00126">
    <property type="entry name" value="HTH_1"/>
    <property type="match status" value="1"/>
</dbReference>
<evidence type="ECO:0000313" key="7">
    <source>
        <dbReference type="Proteomes" id="UP001431784"/>
    </source>
</evidence>
<keyword evidence="4" id="KW-0804">Transcription</keyword>
<dbReference type="InterPro" id="IPR012787">
    <property type="entry name" value="TF_PcaQ"/>
</dbReference>
<dbReference type="InterPro" id="IPR050950">
    <property type="entry name" value="HTH-type_LysR_regulators"/>
</dbReference>
<dbReference type="EMBL" id="JAQZSM010000001">
    <property type="protein sequence ID" value="MDD7969530.1"/>
    <property type="molecule type" value="Genomic_DNA"/>
</dbReference>